<dbReference type="InterPro" id="IPR003591">
    <property type="entry name" value="Leu-rich_rpt_typical-subtyp"/>
</dbReference>
<dbReference type="InterPro" id="IPR008271">
    <property type="entry name" value="Ser/Thr_kinase_AS"/>
</dbReference>
<keyword evidence="8" id="KW-0677">Repeat</keyword>
<evidence type="ECO:0000256" key="7">
    <source>
        <dbReference type="ARBA" id="ARBA00022729"/>
    </source>
</evidence>
<dbReference type="SMART" id="SM00220">
    <property type="entry name" value="S_TKc"/>
    <property type="match status" value="1"/>
</dbReference>
<keyword evidence="10" id="KW-0418">Kinase</keyword>
<feature type="domain" description="Protein kinase" evidence="17">
    <location>
        <begin position="546"/>
        <end position="853"/>
    </location>
</feature>
<dbReference type="InterPro" id="IPR051716">
    <property type="entry name" value="Plant_RL_S/T_kinase"/>
</dbReference>
<dbReference type="Gene3D" id="3.80.10.10">
    <property type="entry name" value="Ribonuclease Inhibitor"/>
    <property type="match status" value="3"/>
</dbReference>
<dbReference type="SUPFAM" id="SSF52058">
    <property type="entry name" value="L domain-like"/>
    <property type="match status" value="2"/>
</dbReference>
<comment type="subcellular location">
    <subcellularLocation>
        <location evidence="1">Cell membrane</location>
    </subcellularLocation>
    <subcellularLocation>
        <location evidence="2">Membrane</location>
        <topology evidence="2">Single-pass type I membrane protein</topology>
    </subcellularLocation>
</comment>
<dbReference type="PROSITE" id="PS00108">
    <property type="entry name" value="PROTEIN_KINASE_ST"/>
    <property type="match status" value="1"/>
</dbReference>
<accession>A0ABM3RRG9</accession>
<evidence type="ECO:0000256" key="1">
    <source>
        <dbReference type="ARBA" id="ARBA00004236"/>
    </source>
</evidence>
<dbReference type="RefSeq" id="XP_056698220.1">
    <property type="nucleotide sequence ID" value="XM_056842242.1"/>
</dbReference>
<evidence type="ECO:0000256" key="4">
    <source>
        <dbReference type="ARBA" id="ARBA00022614"/>
    </source>
</evidence>
<dbReference type="InterPro" id="IPR001245">
    <property type="entry name" value="Ser-Thr/Tyr_kinase_cat_dom"/>
</dbReference>
<evidence type="ECO:0000256" key="14">
    <source>
        <dbReference type="ARBA" id="ARBA00023170"/>
    </source>
</evidence>
<dbReference type="InterPro" id="IPR011009">
    <property type="entry name" value="Kinase-like_dom_sf"/>
</dbReference>
<dbReference type="PROSITE" id="PS00107">
    <property type="entry name" value="PROTEIN_KINASE_ATP"/>
    <property type="match status" value="1"/>
</dbReference>
<evidence type="ECO:0000256" key="13">
    <source>
        <dbReference type="ARBA" id="ARBA00023136"/>
    </source>
</evidence>
<dbReference type="PROSITE" id="PS50011">
    <property type="entry name" value="PROTEIN_KINASE_DOM"/>
    <property type="match status" value="1"/>
</dbReference>
<dbReference type="InterPro" id="IPR001611">
    <property type="entry name" value="Leu-rich_rpt"/>
</dbReference>
<keyword evidence="9 15" id="KW-0547">Nucleotide-binding</keyword>
<evidence type="ECO:0000259" key="17">
    <source>
        <dbReference type="PROSITE" id="PS50011"/>
    </source>
</evidence>
<keyword evidence="12 16" id="KW-1133">Transmembrane helix</keyword>
<keyword evidence="11 15" id="KW-0067">ATP-binding</keyword>
<keyword evidence="3" id="KW-0723">Serine/threonine-protein kinase</keyword>
<feature type="binding site" evidence="15">
    <location>
        <position position="575"/>
    </location>
    <ligand>
        <name>ATP</name>
        <dbReference type="ChEBI" id="CHEBI:30616"/>
    </ligand>
</feature>
<proteinExistence type="predicted"/>
<dbReference type="SMART" id="SM00365">
    <property type="entry name" value="LRR_SD22"/>
    <property type="match status" value="4"/>
</dbReference>
<evidence type="ECO:0000256" key="9">
    <source>
        <dbReference type="ARBA" id="ARBA00022741"/>
    </source>
</evidence>
<keyword evidence="18" id="KW-1185">Reference proteome</keyword>
<evidence type="ECO:0000313" key="18">
    <source>
        <dbReference type="Proteomes" id="UP000813463"/>
    </source>
</evidence>
<keyword evidence="7" id="KW-0732">Signal</keyword>
<keyword evidence="5" id="KW-0808">Transferase</keyword>
<dbReference type="Proteomes" id="UP000813463">
    <property type="component" value="Chromosome 4"/>
</dbReference>
<dbReference type="SUPFAM" id="SSF56112">
    <property type="entry name" value="Protein kinase-like (PK-like)"/>
    <property type="match status" value="1"/>
</dbReference>
<dbReference type="PANTHER" id="PTHR48053:SF37">
    <property type="entry name" value="LEUCINE-RICH REPEAT PROTEIN KINASE FAMILY PROTEIN"/>
    <property type="match status" value="1"/>
</dbReference>
<keyword evidence="6 16" id="KW-0812">Transmembrane</keyword>
<dbReference type="Pfam" id="PF13855">
    <property type="entry name" value="LRR_8"/>
    <property type="match status" value="2"/>
</dbReference>
<dbReference type="Pfam" id="PF07714">
    <property type="entry name" value="PK_Tyr_Ser-Thr"/>
    <property type="match status" value="1"/>
</dbReference>
<protein>
    <submittedName>
        <fullName evidence="19">Probable LRR receptor-like serine/threonine-protein kinase At3g47570</fullName>
    </submittedName>
</protein>
<feature type="transmembrane region" description="Helical" evidence="16">
    <location>
        <begin position="493"/>
        <end position="513"/>
    </location>
</feature>
<dbReference type="SMART" id="SM00369">
    <property type="entry name" value="LRR_TYP"/>
    <property type="match status" value="7"/>
</dbReference>
<evidence type="ECO:0000256" key="16">
    <source>
        <dbReference type="SAM" id="Phobius"/>
    </source>
</evidence>
<keyword evidence="4" id="KW-0433">Leucine-rich repeat</keyword>
<dbReference type="Gene3D" id="1.10.510.10">
    <property type="entry name" value="Transferase(Phosphotransferase) domain 1"/>
    <property type="match status" value="1"/>
</dbReference>
<evidence type="ECO:0000256" key="5">
    <source>
        <dbReference type="ARBA" id="ARBA00022679"/>
    </source>
</evidence>
<dbReference type="PANTHER" id="PTHR48053">
    <property type="entry name" value="LEUCINE RICH REPEAT FAMILY PROTEIN, EXPRESSED"/>
    <property type="match status" value="1"/>
</dbReference>
<evidence type="ECO:0000256" key="6">
    <source>
        <dbReference type="ARBA" id="ARBA00022692"/>
    </source>
</evidence>
<dbReference type="GeneID" id="110806244"/>
<evidence type="ECO:0000256" key="12">
    <source>
        <dbReference type="ARBA" id="ARBA00022989"/>
    </source>
</evidence>
<dbReference type="Pfam" id="PF00560">
    <property type="entry name" value="LRR_1"/>
    <property type="match status" value="8"/>
</dbReference>
<evidence type="ECO:0000256" key="10">
    <source>
        <dbReference type="ARBA" id="ARBA00022777"/>
    </source>
</evidence>
<dbReference type="InterPro" id="IPR000719">
    <property type="entry name" value="Prot_kinase_dom"/>
</dbReference>
<dbReference type="InterPro" id="IPR017441">
    <property type="entry name" value="Protein_kinase_ATP_BS"/>
</dbReference>
<dbReference type="Gene3D" id="3.30.200.20">
    <property type="entry name" value="Phosphorylase Kinase, domain 1"/>
    <property type="match status" value="1"/>
</dbReference>
<organism evidence="18 19">
    <name type="scientific">Spinacia oleracea</name>
    <name type="common">Spinach</name>
    <dbReference type="NCBI Taxonomy" id="3562"/>
    <lineage>
        <taxon>Eukaryota</taxon>
        <taxon>Viridiplantae</taxon>
        <taxon>Streptophyta</taxon>
        <taxon>Embryophyta</taxon>
        <taxon>Tracheophyta</taxon>
        <taxon>Spermatophyta</taxon>
        <taxon>Magnoliopsida</taxon>
        <taxon>eudicotyledons</taxon>
        <taxon>Gunneridae</taxon>
        <taxon>Pentapetalae</taxon>
        <taxon>Caryophyllales</taxon>
        <taxon>Chenopodiaceae</taxon>
        <taxon>Chenopodioideae</taxon>
        <taxon>Anserineae</taxon>
        <taxon>Spinacia</taxon>
    </lineage>
</organism>
<evidence type="ECO:0000256" key="2">
    <source>
        <dbReference type="ARBA" id="ARBA00004479"/>
    </source>
</evidence>
<evidence type="ECO:0000256" key="15">
    <source>
        <dbReference type="PROSITE-ProRule" id="PRU10141"/>
    </source>
</evidence>
<evidence type="ECO:0000256" key="3">
    <source>
        <dbReference type="ARBA" id="ARBA00022527"/>
    </source>
</evidence>
<evidence type="ECO:0000313" key="19">
    <source>
        <dbReference type="RefSeq" id="XP_056698220.1"/>
    </source>
</evidence>
<name>A0ABM3RRG9_SPIOL</name>
<evidence type="ECO:0000256" key="8">
    <source>
        <dbReference type="ARBA" id="ARBA00022737"/>
    </source>
</evidence>
<keyword evidence="14" id="KW-0675">Receptor</keyword>
<sequence length="869" mass="95101">MLVGEIPPMLGSLAYLQYLDIGGNNLTGNIPSSIGNLSSLSILFLSKNRLVGSIPDSLGKLSHINKLDLFGNKLSGVVPPLIFNLSLLTGLDLGVNDLEGNLPWDLGNTLPQLRFFSVACNRFMGHIPASISNSSNLQILQLSENNLQGQVPSLHKLTRLTRLSLYDNSLGYDQVGDLKFVSSLANATNLRFLQICHNNFKGVFPKTICNFSSLVHLSLSNNNIAGEIPVCIENVATLQLIHARNNVLSGVIPRGIGKLQNLNYLFLHGNQLSGVIPTSIGNLTKMSTLLLSKNRLEGQIPSSLGNCISLNGLDLSNNNLSKSIPPQLFNLPVLTIGLDLSGNHLTGSLPEEVGRLTNLDALDLSRNLLSGQIPSSLGGCMSLEFLHMGGNNFQGTIPDSLQALKGLLYLNLSYNNLSGRIPNFVQSFKLQGLDLSNNNLEGEVPDDGVFSNASSAYIRGNTMLCGGIPELKLRSCSLSNNAQRRKPENKKKILTFAILVILLLVVLVLLYTFKHRERTKKPTASDDLENFPNLSYQTLLKATNGFSSECLVGSGKFGVVYKGILDEDESTVAIKVFKLQNHGATKSFMAECGVLRSIRHRNLLKVVTACSSVDYQGRDFKALVYEYMANGSLQDWLHPEDSLIIRVEEVNNMSRHLNLFQRIDIAVDVAFALDYLHYHCGASIVHCDLKPSNILLDDEMVAHVGDFGLAKFLLKVINNDPNSNQSSSVGVRGTIGYAPPEYGVGNEVSTYGDVYSFGILLLEIFTGKRPTDGMFNGGISLHYFVKEALPKRVIEILDHVLVQDIESEEADNNLMLLTSILEIAVSCTTEVPRERLDMSDVAAKLSSIRNKFLGTRLQQRRRIHTGTQG</sequence>
<dbReference type="InterPro" id="IPR032675">
    <property type="entry name" value="LRR_dom_sf"/>
</dbReference>
<dbReference type="PROSITE" id="PS51450">
    <property type="entry name" value="LRR"/>
    <property type="match status" value="2"/>
</dbReference>
<evidence type="ECO:0000256" key="11">
    <source>
        <dbReference type="ARBA" id="ARBA00022840"/>
    </source>
</evidence>
<reference evidence="19" key="2">
    <citation type="submission" date="2025-08" db="UniProtKB">
        <authorList>
            <consortium name="RefSeq"/>
        </authorList>
    </citation>
    <scope>IDENTIFICATION</scope>
    <source>
        <tissue evidence="19">Leaf</tissue>
    </source>
</reference>
<keyword evidence="13 16" id="KW-0472">Membrane</keyword>
<reference evidence="18" key="1">
    <citation type="journal article" date="2021" name="Nat. Commun.">
        <title>Genomic analyses provide insights into spinach domestication and the genetic basis of agronomic traits.</title>
        <authorList>
            <person name="Cai X."/>
            <person name="Sun X."/>
            <person name="Xu C."/>
            <person name="Sun H."/>
            <person name="Wang X."/>
            <person name="Ge C."/>
            <person name="Zhang Z."/>
            <person name="Wang Q."/>
            <person name="Fei Z."/>
            <person name="Jiao C."/>
            <person name="Wang Q."/>
        </authorList>
    </citation>
    <scope>NUCLEOTIDE SEQUENCE [LARGE SCALE GENOMIC DNA]</scope>
    <source>
        <strain evidence="18">cv. Varoflay</strain>
    </source>
</reference>
<gene>
    <name evidence="19" type="primary">LOC110806244</name>
</gene>
<dbReference type="PRINTS" id="PR00019">
    <property type="entry name" value="LEURICHRPT"/>
</dbReference>